<dbReference type="CDD" id="cd00591">
    <property type="entry name" value="HU_IHF"/>
    <property type="match status" value="1"/>
</dbReference>
<keyword evidence="5" id="KW-0426">Late protein</keyword>
<dbReference type="GO" id="GO:0030527">
    <property type="term" value="F:structural constituent of chromatin"/>
    <property type="evidence" value="ECO:0007669"/>
    <property type="project" value="InterPro"/>
</dbReference>
<dbReference type="SUPFAM" id="SSF47729">
    <property type="entry name" value="IHF-like DNA-binding proteins"/>
    <property type="match status" value="1"/>
</dbReference>
<evidence type="ECO:0000256" key="1">
    <source>
        <dbReference type="ARBA" id="ARBA00004328"/>
    </source>
</evidence>
<evidence type="ECO:0000256" key="9">
    <source>
        <dbReference type="RuleBase" id="RU003939"/>
    </source>
</evidence>
<proteinExistence type="inferred from homology"/>
<keyword evidence="10" id="KW-0238">DNA-binding</keyword>
<dbReference type="Proteomes" id="UP000176988">
    <property type="component" value="Unassembled WGS sequence"/>
</dbReference>
<evidence type="ECO:0000256" key="3">
    <source>
        <dbReference type="ARBA" id="ARBA00016145"/>
    </source>
</evidence>
<dbReference type="PRINTS" id="PR01727">
    <property type="entry name" value="DNABINDINGHU"/>
</dbReference>
<evidence type="ECO:0000256" key="2">
    <source>
        <dbReference type="ARBA" id="ARBA00011738"/>
    </source>
</evidence>
<protein>
    <recommendedName>
        <fullName evidence="3">Viral histone-like protein</fullName>
    </recommendedName>
    <alternativeName>
        <fullName evidence="7">DNA-binding protein pA104R</fullName>
    </alternativeName>
    <alternativeName>
        <fullName evidence="6">pA104R</fullName>
    </alternativeName>
</protein>
<accession>A0A1F7WE39</accession>
<dbReference type="GO" id="GO:0005829">
    <property type="term" value="C:cytosol"/>
    <property type="evidence" value="ECO:0007669"/>
    <property type="project" value="TreeGrafter"/>
</dbReference>
<evidence type="ECO:0000313" key="10">
    <source>
        <dbReference type="EMBL" id="OGM00325.1"/>
    </source>
</evidence>
<dbReference type="InterPro" id="IPR010992">
    <property type="entry name" value="IHF-like_DNA-bd_dom_sf"/>
</dbReference>
<evidence type="ECO:0000313" key="11">
    <source>
        <dbReference type="Proteomes" id="UP000176988"/>
    </source>
</evidence>
<comment type="similarity">
    <text evidence="9">Belongs to the bacterial histone-like protein family.</text>
</comment>
<dbReference type="SMART" id="SM00411">
    <property type="entry name" value="BHL"/>
    <property type="match status" value="1"/>
</dbReference>
<dbReference type="GO" id="GO:0003677">
    <property type="term" value="F:DNA binding"/>
    <property type="evidence" value="ECO:0007669"/>
    <property type="project" value="UniProtKB-KW"/>
</dbReference>
<dbReference type="Pfam" id="PF00216">
    <property type="entry name" value="Bac_DNA_binding"/>
    <property type="match status" value="1"/>
</dbReference>
<dbReference type="Gene3D" id="4.10.520.10">
    <property type="entry name" value="IHF-like DNA-binding proteins"/>
    <property type="match status" value="1"/>
</dbReference>
<reference evidence="10 11" key="1">
    <citation type="journal article" date="2016" name="Nat. Commun.">
        <title>Thousands of microbial genomes shed light on interconnected biogeochemical processes in an aquifer system.</title>
        <authorList>
            <person name="Anantharaman K."/>
            <person name="Brown C.T."/>
            <person name="Hug L.A."/>
            <person name="Sharon I."/>
            <person name="Castelle C.J."/>
            <person name="Probst A.J."/>
            <person name="Thomas B.C."/>
            <person name="Singh A."/>
            <person name="Wilkins M.J."/>
            <person name="Karaoz U."/>
            <person name="Brodie E.L."/>
            <person name="Williams K.H."/>
            <person name="Hubbard S.S."/>
            <person name="Banfield J.F."/>
        </authorList>
    </citation>
    <scope>NUCLEOTIDE SEQUENCE [LARGE SCALE GENOMIC DNA]</scope>
</reference>
<dbReference type="GO" id="GO:0006260">
    <property type="term" value="P:DNA replication"/>
    <property type="evidence" value="ECO:0007669"/>
    <property type="project" value="UniProtKB-KW"/>
</dbReference>
<comment type="subunit">
    <text evidence="2">Homodimer.</text>
</comment>
<gene>
    <name evidence="10" type="ORF">A2480_03525</name>
</gene>
<keyword evidence="4" id="KW-0235">DNA replication</keyword>
<evidence type="ECO:0000256" key="6">
    <source>
        <dbReference type="ARBA" id="ARBA00033120"/>
    </source>
</evidence>
<dbReference type="STRING" id="1802424.A2480_03525"/>
<evidence type="ECO:0000256" key="5">
    <source>
        <dbReference type="ARBA" id="ARBA00022921"/>
    </source>
</evidence>
<evidence type="ECO:0000256" key="7">
    <source>
        <dbReference type="ARBA" id="ARBA00033227"/>
    </source>
</evidence>
<comment type="caution">
    <text evidence="10">The sequence shown here is derived from an EMBL/GenBank/DDBJ whole genome shotgun (WGS) entry which is preliminary data.</text>
</comment>
<evidence type="ECO:0000256" key="8">
    <source>
        <dbReference type="ARBA" id="ARBA00046140"/>
    </source>
</evidence>
<dbReference type="AlphaFoldDB" id="A0A1F7WE39"/>
<dbReference type="InterPro" id="IPR000119">
    <property type="entry name" value="Hist_DNA-bd"/>
</dbReference>
<dbReference type="PANTHER" id="PTHR33175">
    <property type="entry name" value="DNA-BINDING PROTEIN HU"/>
    <property type="match status" value="1"/>
</dbReference>
<sequence length="93" mass="10217">MAKMTRTQIIAALADKSGKSKKEVKDFLDMFEEMALSEVKKNGEFSVMNLGKLIKQNRAARMGRNPATGATINIPAKTVVKFRVAKACKDSVL</sequence>
<comment type="function">
    <text evidence="8">DNA-binding protein that plays a critical role in nucleoid compaction, genome replication and DNA replication and transcription. Binds to both ssDNA and dsDNA with a binding site covering about 15 nucleotides. Displays DNA-supercoiling activity only when associated with the viral DNA topoisomerase 2.</text>
</comment>
<dbReference type="PANTHER" id="PTHR33175:SF13">
    <property type="entry name" value="HISTONE-LIKE PROTEIN"/>
    <property type="match status" value="1"/>
</dbReference>
<dbReference type="EMBL" id="MGFG01000033">
    <property type="protein sequence ID" value="OGM00325.1"/>
    <property type="molecule type" value="Genomic_DNA"/>
</dbReference>
<name>A0A1F7WE39_9BACT</name>
<evidence type="ECO:0000256" key="4">
    <source>
        <dbReference type="ARBA" id="ARBA00022705"/>
    </source>
</evidence>
<organism evidence="10 11">
    <name type="scientific">Candidatus Uhrbacteria bacterium RIFOXYC2_FULL_47_19</name>
    <dbReference type="NCBI Taxonomy" id="1802424"/>
    <lineage>
        <taxon>Bacteria</taxon>
        <taxon>Candidatus Uhriibacteriota</taxon>
    </lineage>
</organism>
<comment type="subcellular location">
    <subcellularLocation>
        <location evidence="1">Virion</location>
    </subcellularLocation>
</comment>